<reference evidence="2" key="1">
    <citation type="journal article" date="2016" name="Nat. Biotechnol.">
        <title>Sequencing wild and cultivated cassava and related species reveals extensive interspecific hybridization and genetic diversity.</title>
        <authorList>
            <person name="Bredeson J.V."/>
            <person name="Lyons J.B."/>
            <person name="Prochnik S.E."/>
            <person name="Wu G.A."/>
            <person name="Ha C.M."/>
            <person name="Edsinger-Gonzales E."/>
            <person name="Grimwood J."/>
            <person name="Schmutz J."/>
            <person name="Rabbi I.Y."/>
            <person name="Egesi C."/>
            <person name="Nauluvula P."/>
            <person name="Lebot V."/>
            <person name="Ndunguru J."/>
            <person name="Mkamilo G."/>
            <person name="Bart R.S."/>
            <person name="Setter T.L."/>
            <person name="Gleadow R.M."/>
            <person name="Kulakow P."/>
            <person name="Ferguson M.E."/>
            <person name="Rounsley S."/>
            <person name="Rokhsar D.S."/>
        </authorList>
    </citation>
    <scope>NUCLEOTIDE SEQUENCE [LARGE SCALE GENOMIC DNA]</scope>
    <source>
        <strain evidence="2">cv. AM560-2</strain>
    </source>
</reference>
<comment type="caution">
    <text evidence="1">The sequence shown here is derived from an EMBL/GenBank/DDBJ whole genome shotgun (WGS) entry which is preliminary data.</text>
</comment>
<evidence type="ECO:0000313" key="1">
    <source>
        <dbReference type="EMBL" id="KAG8646253.1"/>
    </source>
</evidence>
<organism evidence="1 2">
    <name type="scientific">Manihot esculenta</name>
    <name type="common">Cassava</name>
    <name type="synonym">Jatropha manihot</name>
    <dbReference type="NCBI Taxonomy" id="3983"/>
    <lineage>
        <taxon>Eukaryota</taxon>
        <taxon>Viridiplantae</taxon>
        <taxon>Streptophyta</taxon>
        <taxon>Embryophyta</taxon>
        <taxon>Tracheophyta</taxon>
        <taxon>Spermatophyta</taxon>
        <taxon>Magnoliopsida</taxon>
        <taxon>eudicotyledons</taxon>
        <taxon>Gunneridae</taxon>
        <taxon>Pentapetalae</taxon>
        <taxon>rosids</taxon>
        <taxon>fabids</taxon>
        <taxon>Malpighiales</taxon>
        <taxon>Euphorbiaceae</taxon>
        <taxon>Crotonoideae</taxon>
        <taxon>Manihoteae</taxon>
        <taxon>Manihot</taxon>
    </lineage>
</organism>
<sequence>MVDCLESDREALLDFRNGLLDPGNRLSSWQGTNCCQWHGIVCDGDTGAVITVDLHNPHPPKVGKLDLDYPLPSDSSASDRHLDLSFNSFSDIPIPSFFYSWKNLEYLNLSNAGFRGVIPPNLGNLTSLQSLDVTNYDLHVLRAENLDWVTGLVSLKYLAMSGVNLSRIGSNWVGQLNKLPHLTGLHLYACLLSGTISSPISVNFTSLAVIDLSFNPFNSRFPVWLANISSLVSIDLSFSGLNVGRLPHVFSELPNLRFLRLVNTFKKARCSEILRGSWKKIEVLDLTLNRLYGELPASLGNMTSLTHLSLYWNNIQGWIPSSIGKLCNLKFLSLRFNNLTGNIPDFQGESVNCPFEIPFPSLQILVLSSNQLVGQLPYWLGSLKNLVVLDLEYNSLQGPIPVLDNLKKLVVLKLAENELNGTLPDSLQQLSELYELDVSNNHLTGIVSESHFSKLSKLKDLDLSGNFFILNVTSFWVPPFLLESLYISSCLLNSSFPVWLKSQSNIIYLHFSNVSVSGIVPDWFWVMSANLKDLNASFNQLQGNQLTGEIPISVGEMLSAAVIDLSRNNLTGSIPSSLGNCSSLEVLDLQKNFLSGKVPGSLSQLNMLQTLHLSSNKLSGEIPSFFHNWSSLETLDLGDNRLTGNIPPWTGSVFPNLRILSLRSNALSGEIPSELSDLSSLQILDLAENELNGTIPSSFVNLRAMVQIQRINHYLFYGMSFRHYYEESYSANIKNQHQTFNKILSILTSLDLSGNNLHGQIPEELMKLAGLAVLNLSGNHLTGEIPESISELNQLLSLDLSSNKLSGPIPPSISSLSYLGYLNLSNNNLSGEIPFQGHITTFDAPSFAGNPALCGAPLDVNCTGNELDNGRRRADEDDSNNGFIDQWLYLSIGLGFAAGVIVPFLVLAIRRSWSHAYFLLVDRTVEEILSLARKVVVHWRNHRRFRV</sequence>
<proteinExistence type="predicted"/>
<name>A0ACB7H318_MANES</name>
<evidence type="ECO:0000313" key="2">
    <source>
        <dbReference type="Proteomes" id="UP000091857"/>
    </source>
</evidence>
<accession>A0ACB7H318</accession>
<dbReference type="EMBL" id="CM004396">
    <property type="protein sequence ID" value="KAG8646253.1"/>
    <property type="molecule type" value="Genomic_DNA"/>
</dbReference>
<protein>
    <submittedName>
        <fullName evidence="1">Uncharacterized protein</fullName>
    </submittedName>
</protein>
<dbReference type="Proteomes" id="UP000091857">
    <property type="component" value="Chromosome 10"/>
</dbReference>
<gene>
    <name evidence="1" type="ORF">MANES_10G137425v8</name>
</gene>
<keyword evidence="2" id="KW-1185">Reference proteome</keyword>